<evidence type="ECO:0000256" key="5">
    <source>
        <dbReference type="ARBA" id="ARBA00022989"/>
    </source>
</evidence>
<dbReference type="InterPro" id="IPR039309">
    <property type="entry name" value="BT1"/>
</dbReference>
<evidence type="ECO:0000256" key="1">
    <source>
        <dbReference type="ARBA" id="ARBA00004141"/>
    </source>
</evidence>
<evidence type="ECO:0008006" key="11">
    <source>
        <dbReference type="Google" id="ProtNLM"/>
    </source>
</evidence>
<dbReference type="GO" id="GO:0016020">
    <property type="term" value="C:membrane"/>
    <property type="evidence" value="ECO:0007669"/>
    <property type="project" value="UniProtKB-SubCell"/>
</dbReference>
<sequence length="534" mass="59219">MVAPLSSQVSEDTEVMEENIELAGDQMKRKEAPEEGSRDSGEGYRFSNWSPLRWFRMLSEEMHWSFVLGVITVYGISQGMGGSISRVATDYYWKDFQMVQPSAAQVYQGITSIPWIIKPLWGLLTDVLPMAGYRRRPYFILSGLLGILSMLTLSLHSKLHVIFALLAMTTGSAGVAIADVTVDACVAQNSINHPSLAADMQSLCGLSSSIGRLLGFSISGLLVHAIGSQGVLGLLSIPSVLVLSVGIMLKEMHIPNFAYREVFQTLQQAIRTMRTTLQCPYVWRPCVYMYTSLALSLNIEEGMFYWYTDKKSGPSFSQETIGFIFSIGSVGSLLGVLLYQNILKDYPFCGLLFWSQLISGIAGMLDLVMVLRLNLKCGLPDYFFAVIDESVSRMVGQFKWMPLLVLSSKLCPPGIEGTFFALLMSIDNVGLLTSSWAGGLLLHVLKVSRTEFSNLWAAILIRNIMRIVPLVLLFLVPKSDQNSTLLPADMLDGDDNMEVLQEDDDYIQDIELVSLVNKTGHQSGRSYAKIQEQL</sequence>
<evidence type="ECO:0000313" key="10">
    <source>
        <dbReference type="Proteomes" id="UP001222027"/>
    </source>
</evidence>
<keyword evidence="5 8" id="KW-1133">Transmembrane helix</keyword>
<feature type="transmembrane region" description="Helical" evidence="8">
    <location>
        <begin position="203"/>
        <end position="225"/>
    </location>
</feature>
<dbReference type="EMBL" id="JAQQAF010000005">
    <property type="protein sequence ID" value="KAJ8485347.1"/>
    <property type="molecule type" value="Genomic_DNA"/>
</dbReference>
<comment type="subcellular location">
    <subcellularLocation>
        <location evidence="1">Membrane</location>
        <topology evidence="1">Multi-pass membrane protein</topology>
    </subcellularLocation>
</comment>
<feature type="transmembrane region" description="Helical" evidence="8">
    <location>
        <begin position="161"/>
        <end position="182"/>
    </location>
</feature>
<keyword evidence="10" id="KW-1185">Reference proteome</keyword>
<feature type="transmembrane region" description="Helical" evidence="8">
    <location>
        <begin position="231"/>
        <end position="249"/>
    </location>
</feature>
<evidence type="ECO:0000256" key="8">
    <source>
        <dbReference type="SAM" id="Phobius"/>
    </source>
</evidence>
<keyword evidence="6 8" id="KW-0472">Membrane</keyword>
<evidence type="ECO:0000256" key="3">
    <source>
        <dbReference type="ARBA" id="ARBA00022448"/>
    </source>
</evidence>
<feature type="region of interest" description="Disordered" evidence="7">
    <location>
        <begin position="1"/>
        <end position="42"/>
    </location>
</feature>
<protein>
    <recommendedName>
        <fullName evidence="11">Folate-biopterin transporter 2</fullName>
    </recommendedName>
</protein>
<feature type="compositionally biased region" description="Acidic residues" evidence="7">
    <location>
        <begin position="11"/>
        <end position="20"/>
    </location>
</feature>
<proteinExistence type="inferred from homology"/>
<dbReference type="AlphaFoldDB" id="A0AAV8QYV5"/>
<evidence type="ECO:0000256" key="2">
    <source>
        <dbReference type="ARBA" id="ARBA00007015"/>
    </source>
</evidence>
<dbReference type="InterPro" id="IPR036259">
    <property type="entry name" value="MFS_trans_sf"/>
</dbReference>
<comment type="similarity">
    <text evidence="2">Belongs to the major facilitator superfamily. Folate-biopterin transporter (TC 2.A.71) family.</text>
</comment>
<organism evidence="9 10">
    <name type="scientific">Ensete ventricosum</name>
    <name type="common">Abyssinian banana</name>
    <name type="synonym">Musa ensete</name>
    <dbReference type="NCBI Taxonomy" id="4639"/>
    <lineage>
        <taxon>Eukaryota</taxon>
        <taxon>Viridiplantae</taxon>
        <taxon>Streptophyta</taxon>
        <taxon>Embryophyta</taxon>
        <taxon>Tracheophyta</taxon>
        <taxon>Spermatophyta</taxon>
        <taxon>Magnoliopsida</taxon>
        <taxon>Liliopsida</taxon>
        <taxon>Zingiberales</taxon>
        <taxon>Musaceae</taxon>
        <taxon>Ensete</taxon>
    </lineage>
</organism>
<evidence type="ECO:0000256" key="4">
    <source>
        <dbReference type="ARBA" id="ARBA00022692"/>
    </source>
</evidence>
<dbReference type="SUPFAM" id="SSF103473">
    <property type="entry name" value="MFS general substrate transporter"/>
    <property type="match status" value="1"/>
</dbReference>
<evidence type="ECO:0000256" key="7">
    <source>
        <dbReference type="SAM" id="MobiDB-lite"/>
    </source>
</evidence>
<feature type="transmembrane region" description="Helical" evidence="8">
    <location>
        <begin position="351"/>
        <end position="371"/>
    </location>
</feature>
<feature type="transmembrane region" description="Helical" evidence="8">
    <location>
        <begin position="320"/>
        <end position="339"/>
    </location>
</feature>
<evidence type="ECO:0000313" key="9">
    <source>
        <dbReference type="EMBL" id="KAJ8485347.1"/>
    </source>
</evidence>
<evidence type="ECO:0000256" key="6">
    <source>
        <dbReference type="ARBA" id="ARBA00023136"/>
    </source>
</evidence>
<dbReference type="Proteomes" id="UP001222027">
    <property type="component" value="Unassembled WGS sequence"/>
</dbReference>
<reference evidence="9 10" key="1">
    <citation type="submission" date="2022-12" db="EMBL/GenBank/DDBJ databases">
        <title>Chromosome-scale assembly of the Ensete ventricosum genome.</title>
        <authorList>
            <person name="Dussert Y."/>
            <person name="Stocks J."/>
            <person name="Wendawek A."/>
            <person name="Woldeyes F."/>
            <person name="Nichols R.A."/>
            <person name="Borrell J.S."/>
        </authorList>
    </citation>
    <scope>NUCLEOTIDE SEQUENCE [LARGE SCALE GENOMIC DNA]</scope>
    <source>
        <strain evidence="10">cv. Maze</strain>
        <tissue evidence="9">Seeds</tissue>
    </source>
</reference>
<dbReference type="PANTHER" id="PTHR31585:SF6">
    <property type="entry name" value="FOLATE-BIOPTERIN TRANSPORTER 2-RELATED"/>
    <property type="match status" value="1"/>
</dbReference>
<feature type="compositionally biased region" description="Polar residues" evidence="7">
    <location>
        <begin position="1"/>
        <end position="10"/>
    </location>
</feature>
<feature type="compositionally biased region" description="Basic and acidic residues" evidence="7">
    <location>
        <begin position="26"/>
        <end position="42"/>
    </location>
</feature>
<dbReference type="Pfam" id="PF03092">
    <property type="entry name" value="BT1"/>
    <property type="match status" value="1"/>
</dbReference>
<keyword evidence="4 8" id="KW-0812">Transmembrane</keyword>
<keyword evidence="3" id="KW-0813">Transport</keyword>
<dbReference type="CDD" id="cd17484">
    <property type="entry name" value="MFS_FBT"/>
    <property type="match status" value="1"/>
</dbReference>
<accession>A0AAV8QYV5</accession>
<name>A0AAV8QYV5_ENSVE</name>
<comment type="caution">
    <text evidence="9">The sequence shown here is derived from an EMBL/GenBank/DDBJ whole genome shotgun (WGS) entry which is preliminary data.</text>
</comment>
<gene>
    <name evidence="9" type="ORF">OPV22_017832</name>
</gene>
<feature type="transmembrane region" description="Helical" evidence="8">
    <location>
        <begin position="138"/>
        <end position="155"/>
    </location>
</feature>
<dbReference type="Gene3D" id="1.20.1250.20">
    <property type="entry name" value="MFS general substrate transporter like domains"/>
    <property type="match status" value="1"/>
</dbReference>
<dbReference type="PANTHER" id="PTHR31585">
    <property type="entry name" value="FOLATE-BIOPTERIN TRANSPORTER 1, CHLOROPLASTIC"/>
    <property type="match status" value="1"/>
</dbReference>